<gene>
    <name evidence="1" type="ORF">DSO57_1005912</name>
</gene>
<comment type="caution">
    <text evidence="1">The sequence shown here is derived from an EMBL/GenBank/DDBJ whole genome shotgun (WGS) entry which is preliminary data.</text>
</comment>
<dbReference type="Proteomes" id="UP001165960">
    <property type="component" value="Unassembled WGS sequence"/>
</dbReference>
<proteinExistence type="predicted"/>
<dbReference type="EMBL" id="QTSX02005696">
    <property type="protein sequence ID" value="KAJ9059113.1"/>
    <property type="molecule type" value="Genomic_DNA"/>
</dbReference>
<evidence type="ECO:0000313" key="1">
    <source>
        <dbReference type="EMBL" id="KAJ9059113.1"/>
    </source>
</evidence>
<protein>
    <submittedName>
        <fullName evidence="1">Uncharacterized protein</fullName>
    </submittedName>
</protein>
<accession>A0ACC2SA04</accession>
<evidence type="ECO:0000313" key="2">
    <source>
        <dbReference type="Proteomes" id="UP001165960"/>
    </source>
</evidence>
<name>A0ACC2SA04_9FUNG</name>
<keyword evidence="2" id="KW-1185">Reference proteome</keyword>
<organism evidence="1 2">
    <name type="scientific">Entomophthora muscae</name>
    <dbReference type="NCBI Taxonomy" id="34485"/>
    <lineage>
        <taxon>Eukaryota</taxon>
        <taxon>Fungi</taxon>
        <taxon>Fungi incertae sedis</taxon>
        <taxon>Zoopagomycota</taxon>
        <taxon>Entomophthoromycotina</taxon>
        <taxon>Entomophthoromycetes</taxon>
        <taxon>Entomophthorales</taxon>
        <taxon>Entomophthoraceae</taxon>
        <taxon>Entomophthora</taxon>
    </lineage>
</organism>
<sequence>MDSCSLLPEAIESASTLSDRRVNLHVIPRLTMNPFSLYCYPDLWMSRYATHVKSVPSGHAAVGNRRHECGALLPIPKIVFKHIIGSIHIPGWPWSRCSNCQTLLKNTRQEILHFESISSLAAIKCPTSTLKNPRRLNT</sequence>
<reference evidence="1" key="1">
    <citation type="submission" date="2022-04" db="EMBL/GenBank/DDBJ databases">
        <title>Genome of the entomopathogenic fungus Entomophthora muscae.</title>
        <authorList>
            <person name="Elya C."/>
            <person name="Lovett B.R."/>
            <person name="Lee E."/>
            <person name="Macias A.M."/>
            <person name="Hajek A.E."/>
            <person name="De Bivort B.L."/>
            <person name="Kasson M.T."/>
            <person name="De Fine Licht H.H."/>
            <person name="Stajich J.E."/>
        </authorList>
    </citation>
    <scope>NUCLEOTIDE SEQUENCE</scope>
    <source>
        <strain evidence="1">Berkeley</strain>
    </source>
</reference>